<evidence type="ECO:0000313" key="7">
    <source>
        <dbReference type="EMBL" id="GGO82299.1"/>
    </source>
</evidence>
<proteinExistence type="inferred from homology"/>
<accession>A0A917ZHU9</accession>
<dbReference type="InterPro" id="IPR000515">
    <property type="entry name" value="MetI-like"/>
</dbReference>
<feature type="transmembrane region" description="Helical" evidence="5">
    <location>
        <begin position="83"/>
        <end position="105"/>
    </location>
</feature>
<dbReference type="EMBL" id="BMLT01000005">
    <property type="protein sequence ID" value="GGO82299.1"/>
    <property type="molecule type" value="Genomic_DNA"/>
</dbReference>
<keyword evidence="8" id="KW-1185">Reference proteome</keyword>
<feature type="transmembrane region" description="Helical" evidence="5">
    <location>
        <begin position="153"/>
        <end position="179"/>
    </location>
</feature>
<evidence type="ECO:0000256" key="5">
    <source>
        <dbReference type="RuleBase" id="RU363032"/>
    </source>
</evidence>
<feature type="transmembrane region" description="Helical" evidence="5">
    <location>
        <begin position="488"/>
        <end position="511"/>
    </location>
</feature>
<feature type="transmembrane region" description="Helical" evidence="5">
    <location>
        <begin position="428"/>
        <end position="446"/>
    </location>
</feature>
<organism evidence="7 8">
    <name type="scientific">Marinobacterium nitratireducens</name>
    <dbReference type="NCBI Taxonomy" id="518897"/>
    <lineage>
        <taxon>Bacteria</taxon>
        <taxon>Pseudomonadati</taxon>
        <taxon>Pseudomonadota</taxon>
        <taxon>Gammaproteobacteria</taxon>
        <taxon>Oceanospirillales</taxon>
        <taxon>Oceanospirillaceae</taxon>
        <taxon>Marinobacterium</taxon>
    </lineage>
</organism>
<dbReference type="Proteomes" id="UP000599578">
    <property type="component" value="Unassembled WGS sequence"/>
</dbReference>
<gene>
    <name evidence="7" type="ORF">GCM10011348_23360</name>
</gene>
<dbReference type="PANTHER" id="PTHR43496">
    <property type="entry name" value="PROTEIN LPLB"/>
    <property type="match status" value="1"/>
</dbReference>
<feature type="transmembrane region" description="Helical" evidence="5">
    <location>
        <begin position="304"/>
        <end position="329"/>
    </location>
</feature>
<name>A0A917ZHU9_9GAMM</name>
<dbReference type="SUPFAM" id="SSF161098">
    <property type="entry name" value="MetI-like"/>
    <property type="match status" value="2"/>
</dbReference>
<feature type="domain" description="ABC transmembrane type-1" evidence="6">
    <location>
        <begin position="79"/>
        <end position="276"/>
    </location>
</feature>
<feature type="transmembrane region" description="Helical" evidence="5">
    <location>
        <begin position="200"/>
        <end position="225"/>
    </location>
</feature>
<sequence length="571" mass="61968">MDTLLNPPGFLAKKRARLLGIDCSLPILCLLVAIAMLAIALVLPLYSLLSKSLEDRHGQFVGLANFRAYVADPSLMHSITNSLWVASLTTLIVVSLALMTAFALTRSRMPGRGLLKVLVMGPIFAPSLLPAISMVYLFGNQGVLKDLLMGHSIYGPIGIVVSMSFWCFPHAVMILCTALENSDARLYESARALRTSPLRAFMTVTLPSIKYGLISAAFVVFTLAITDFGAPKVIGGQYNVLATDIYKQVIGLQNFQMGSVVSVILLLPAVLAFAVDRWVQRRQVALLTARAEPLRVKPHRARDWSLLLLCTPVAVVILGVLGMAVYASLVTFWPYNLDLSFNNYRFDLMDGGGWGAYFNSLQMAGWTAVIGTLVIFANAYLVEKVPGLGPLRTLVHLMAMVPLAVPGMVLGLSYIFFFNEPGNPLNGIYGTLAILVLCTIAHYYTVCHLTLVTALKQIDGEFEAVSASLKVPFYVTCWRVTLPVCLPALLEVALYLFVNALNTVSAVVFLYSSQTALASVAVLNMDDAGDIAPAAAMGVVLMLTCIGVKGLHWGLSRLLLGRSQCWRQARA</sequence>
<reference evidence="7 8" key="1">
    <citation type="journal article" date="2014" name="Int. J. Syst. Evol. Microbiol.">
        <title>Complete genome sequence of Corynebacterium casei LMG S-19264T (=DSM 44701T), isolated from a smear-ripened cheese.</title>
        <authorList>
            <consortium name="US DOE Joint Genome Institute (JGI-PGF)"/>
            <person name="Walter F."/>
            <person name="Albersmeier A."/>
            <person name="Kalinowski J."/>
            <person name="Ruckert C."/>
        </authorList>
    </citation>
    <scope>NUCLEOTIDE SEQUENCE [LARGE SCALE GENOMIC DNA]</scope>
    <source>
        <strain evidence="7 8">CGMCC 1.7286</strain>
    </source>
</reference>
<keyword evidence="4 5" id="KW-0472">Membrane</keyword>
<dbReference type="Pfam" id="PF00528">
    <property type="entry name" value="BPD_transp_1"/>
    <property type="match status" value="2"/>
</dbReference>
<feature type="transmembrane region" description="Helical" evidence="5">
    <location>
        <begin position="117"/>
        <end position="138"/>
    </location>
</feature>
<evidence type="ECO:0000259" key="6">
    <source>
        <dbReference type="PROSITE" id="PS50928"/>
    </source>
</evidence>
<comment type="subcellular location">
    <subcellularLocation>
        <location evidence="1 5">Cell membrane</location>
        <topology evidence="1 5">Multi-pass membrane protein</topology>
    </subcellularLocation>
</comment>
<evidence type="ECO:0000256" key="3">
    <source>
        <dbReference type="ARBA" id="ARBA00022989"/>
    </source>
</evidence>
<feature type="transmembrane region" description="Helical" evidence="5">
    <location>
        <begin position="23"/>
        <end position="46"/>
    </location>
</feature>
<dbReference type="GO" id="GO:0005886">
    <property type="term" value="C:plasma membrane"/>
    <property type="evidence" value="ECO:0007669"/>
    <property type="project" value="UniProtKB-SubCell"/>
</dbReference>
<protein>
    <submittedName>
        <fullName evidence="7">Iron ABC transporter permease</fullName>
    </submittedName>
</protein>
<evidence type="ECO:0000256" key="1">
    <source>
        <dbReference type="ARBA" id="ARBA00004651"/>
    </source>
</evidence>
<keyword evidence="3 5" id="KW-1133">Transmembrane helix</keyword>
<dbReference type="CDD" id="cd06261">
    <property type="entry name" value="TM_PBP2"/>
    <property type="match status" value="2"/>
</dbReference>
<dbReference type="Gene3D" id="1.10.3720.10">
    <property type="entry name" value="MetI-like"/>
    <property type="match status" value="2"/>
</dbReference>
<feature type="domain" description="ABC transmembrane type-1" evidence="6">
    <location>
        <begin position="357"/>
        <end position="552"/>
    </location>
</feature>
<dbReference type="RefSeq" id="WP_188860775.1">
    <property type="nucleotide sequence ID" value="NZ_BMLT01000005.1"/>
</dbReference>
<keyword evidence="5" id="KW-0813">Transport</keyword>
<dbReference type="PROSITE" id="PS50928">
    <property type="entry name" value="ABC_TM1"/>
    <property type="match status" value="2"/>
</dbReference>
<evidence type="ECO:0000313" key="8">
    <source>
        <dbReference type="Proteomes" id="UP000599578"/>
    </source>
</evidence>
<feature type="transmembrane region" description="Helical" evidence="5">
    <location>
        <begin position="531"/>
        <end position="552"/>
    </location>
</feature>
<feature type="transmembrane region" description="Helical" evidence="5">
    <location>
        <begin position="255"/>
        <end position="275"/>
    </location>
</feature>
<comment type="similarity">
    <text evidence="5">Belongs to the binding-protein-dependent transport system permease family.</text>
</comment>
<evidence type="ECO:0000256" key="4">
    <source>
        <dbReference type="ARBA" id="ARBA00023136"/>
    </source>
</evidence>
<dbReference type="NCBIfam" id="TIGR03262">
    <property type="entry name" value="PhnU2"/>
    <property type="match status" value="1"/>
</dbReference>
<feature type="transmembrane region" description="Helical" evidence="5">
    <location>
        <begin position="363"/>
        <end position="382"/>
    </location>
</feature>
<comment type="caution">
    <text evidence="7">The sequence shown here is derived from an EMBL/GenBank/DDBJ whole genome shotgun (WGS) entry which is preliminary data.</text>
</comment>
<feature type="transmembrane region" description="Helical" evidence="5">
    <location>
        <begin position="394"/>
        <end position="416"/>
    </location>
</feature>
<keyword evidence="2 5" id="KW-0812">Transmembrane</keyword>
<dbReference type="PANTHER" id="PTHR43496:SF1">
    <property type="entry name" value="POLYGALACTURONAN_RHAMNOGALACTURONAN TRANSPORT SYSTEM PERMEASE PROTEIN YTEP"/>
    <property type="match status" value="1"/>
</dbReference>
<dbReference type="AlphaFoldDB" id="A0A917ZHU9"/>
<dbReference type="GO" id="GO:0055085">
    <property type="term" value="P:transmembrane transport"/>
    <property type="evidence" value="ECO:0007669"/>
    <property type="project" value="InterPro"/>
</dbReference>
<dbReference type="InterPro" id="IPR035906">
    <property type="entry name" value="MetI-like_sf"/>
</dbReference>
<evidence type="ECO:0000256" key="2">
    <source>
        <dbReference type="ARBA" id="ARBA00022692"/>
    </source>
</evidence>
<dbReference type="InterPro" id="IPR017664">
    <property type="entry name" value="AminoethylPonate_ABC_perm-1"/>
</dbReference>